<dbReference type="Pfam" id="PF19266">
    <property type="entry name" value="CIS_tube"/>
    <property type="match status" value="1"/>
</dbReference>
<organism evidence="3 4">
    <name type="scientific">Micromonospora wenchangensis</name>
    <dbReference type="NCBI Taxonomy" id="1185415"/>
    <lineage>
        <taxon>Bacteria</taxon>
        <taxon>Bacillati</taxon>
        <taxon>Actinomycetota</taxon>
        <taxon>Actinomycetes</taxon>
        <taxon>Micromonosporales</taxon>
        <taxon>Micromonosporaceae</taxon>
        <taxon>Micromonospora</taxon>
    </lineage>
</organism>
<dbReference type="Proteomes" id="UP000197174">
    <property type="component" value="Unassembled WGS sequence"/>
</dbReference>
<feature type="region of interest" description="Disordered" evidence="1">
    <location>
        <begin position="231"/>
        <end position="263"/>
    </location>
</feature>
<feature type="domain" description="Contractile injection system tube protein N-terminal" evidence="2">
    <location>
        <begin position="12"/>
        <end position="156"/>
    </location>
</feature>
<sequence>MERVAFLVDESGVRIDCLLNPQTVQVTRVAGVRPQGSAEGQLTGIGLADDPLAFTGGGRTELVLDLLFDTDLVEGPTRPGDVRTLTRPLWMLAENSAVAHGWQRPPLVRLVWGKTWNVPGVVVAVAERFDVFTRTGSPRRSWLRMKLLRVAESADEAQQGFAEELAAATPPATPPGQAVVAAGDGAATPGYSGVRFDLLAHDALGSPLRWRLLAEHNRITDPFAVPAGTALAVPPPTAAEPTGASPVGGAGGTGPAQADGGPR</sequence>
<dbReference type="EMBL" id="MZMV01000114">
    <property type="protein sequence ID" value="OWU97071.1"/>
    <property type="molecule type" value="Genomic_DNA"/>
</dbReference>
<evidence type="ECO:0000259" key="2">
    <source>
        <dbReference type="Pfam" id="PF19266"/>
    </source>
</evidence>
<comment type="caution">
    <text evidence="3">The sequence shown here is derived from an EMBL/GenBank/DDBJ whole genome shotgun (WGS) entry which is preliminary data.</text>
</comment>
<accession>A0A246R8U9</accession>
<keyword evidence="4" id="KW-1185">Reference proteome</keyword>
<evidence type="ECO:0000313" key="4">
    <source>
        <dbReference type="Proteomes" id="UP000197174"/>
    </source>
</evidence>
<dbReference type="RefSeq" id="WP_245855115.1">
    <property type="nucleotide sequence ID" value="NZ_MZMV01000114.1"/>
</dbReference>
<protein>
    <recommendedName>
        <fullName evidence="2">Contractile injection system tube protein N-terminal domain-containing protein</fullName>
    </recommendedName>
</protein>
<proteinExistence type="predicted"/>
<dbReference type="InterPro" id="IPR045361">
    <property type="entry name" value="CIS_tube_prot_N"/>
</dbReference>
<reference evidence="3 4" key="1">
    <citation type="submission" date="2017-03" db="EMBL/GenBank/DDBJ databases">
        <title>Whole genome sequence of Micromonospora wenchangensis, isolated from mangrove soil.</title>
        <authorList>
            <person name="Yang H."/>
        </authorList>
    </citation>
    <scope>NUCLEOTIDE SEQUENCE [LARGE SCALE GENOMIC DNA]</scope>
    <source>
        <strain evidence="3 4">CCTCC AA 2012002</strain>
    </source>
</reference>
<evidence type="ECO:0000256" key="1">
    <source>
        <dbReference type="SAM" id="MobiDB-lite"/>
    </source>
</evidence>
<dbReference type="AlphaFoldDB" id="A0A246R8U9"/>
<gene>
    <name evidence="3" type="ORF">B5D80_32140</name>
</gene>
<evidence type="ECO:0000313" key="3">
    <source>
        <dbReference type="EMBL" id="OWU97071.1"/>
    </source>
</evidence>
<name>A0A246R8U9_9ACTN</name>